<evidence type="ECO:0000313" key="3">
    <source>
        <dbReference type="EMBL" id="KAK7840165.1"/>
    </source>
</evidence>
<sequence length="271" mass="30371">MELSSSSSDFAPSSSSSSNDVPAPRMAETSNAADWKLWPAPLVEHFIVILLAEAGKGNVRSGIIKRGHGQAITEEFNNRTGKHYSVEQIKGKLRRLRTKYNLFSQLIGMPGMGWDPNTNTVTGSDEAWLNATKSKSNYNGFRNKGLDHYGLLRQLFLTVAQTCSAQHSADDVDEQSSNPKGKQPAHTDASSRKKRKTVSFAPESKKTVDSAPVHDYSMAWATKILISMSGLDKETKFEALEQLRDFDWRQAFIAMDQDTRWEWIELLQTRD</sequence>
<dbReference type="PANTHER" id="PTHR47584:SF14">
    <property type="entry name" value="L10-INTERACTING MYB DOMAIN-CONTAINING PROTEIN-LIKE"/>
    <property type="match status" value="1"/>
</dbReference>
<accession>A0AAW0KN53</accession>
<feature type="region of interest" description="Disordered" evidence="1">
    <location>
        <begin position="168"/>
        <end position="205"/>
    </location>
</feature>
<reference evidence="3 4" key="1">
    <citation type="journal article" date="2018" name="Sci. Data">
        <title>The draft genome sequence of cork oak.</title>
        <authorList>
            <person name="Ramos A.M."/>
            <person name="Usie A."/>
            <person name="Barbosa P."/>
            <person name="Barros P.M."/>
            <person name="Capote T."/>
            <person name="Chaves I."/>
            <person name="Simoes F."/>
            <person name="Abreu I."/>
            <person name="Carrasquinho I."/>
            <person name="Faro C."/>
            <person name="Guimaraes J.B."/>
            <person name="Mendonca D."/>
            <person name="Nobrega F."/>
            <person name="Rodrigues L."/>
            <person name="Saibo N.J.M."/>
            <person name="Varela M.C."/>
            <person name="Egas C."/>
            <person name="Matos J."/>
            <person name="Miguel C.M."/>
            <person name="Oliveira M.M."/>
            <person name="Ricardo C.P."/>
            <person name="Goncalves S."/>
        </authorList>
    </citation>
    <scope>NUCLEOTIDE SEQUENCE [LARGE SCALE GENOMIC DNA]</scope>
    <source>
        <strain evidence="4">cv. HL8</strain>
    </source>
</reference>
<organism evidence="3 4">
    <name type="scientific">Quercus suber</name>
    <name type="common">Cork oak</name>
    <dbReference type="NCBI Taxonomy" id="58331"/>
    <lineage>
        <taxon>Eukaryota</taxon>
        <taxon>Viridiplantae</taxon>
        <taxon>Streptophyta</taxon>
        <taxon>Embryophyta</taxon>
        <taxon>Tracheophyta</taxon>
        <taxon>Spermatophyta</taxon>
        <taxon>Magnoliopsida</taxon>
        <taxon>eudicotyledons</taxon>
        <taxon>Gunneridae</taxon>
        <taxon>Pentapetalae</taxon>
        <taxon>rosids</taxon>
        <taxon>fabids</taxon>
        <taxon>Fagales</taxon>
        <taxon>Fagaceae</taxon>
        <taxon>Quercus</taxon>
    </lineage>
</organism>
<dbReference type="InterPro" id="IPR024752">
    <property type="entry name" value="Myb/SANT-like_dom"/>
</dbReference>
<dbReference type="Proteomes" id="UP000237347">
    <property type="component" value="Unassembled WGS sequence"/>
</dbReference>
<dbReference type="Pfam" id="PF12776">
    <property type="entry name" value="Myb_DNA-bind_3"/>
    <property type="match status" value="1"/>
</dbReference>
<dbReference type="PANTHER" id="PTHR47584">
    <property type="match status" value="1"/>
</dbReference>
<evidence type="ECO:0000313" key="4">
    <source>
        <dbReference type="Proteomes" id="UP000237347"/>
    </source>
</evidence>
<dbReference type="EMBL" id="PKMF04000268">
    <property type="protein sequence ID" value="KAK7840165.1"/>
    <property type="molecule type" value="Genomic_DNA"/>
</dbReference>
<dbReference type="InterPro" id="IPR045026">
    <property type="entry name" value="LIMYB"/>
</dbReference>
<comment type="caution">
    <text evidence="3">The sequence shown here is derived from an EMBL/GenBank/DDBJ whole genome shotgun (WGS) entry which is preliminary data.</text>
</comment>
<protein>
    <submittedName>
        <fullName evidence="3">L10-interacting myb domain-containing protein</fullName>
    </submittedName>
</protein>
<proteinExistence type="predicted"/>
<gene>
    <name evidence="3" type="primary">LIMYB_4</name>
    <name evidence="3" type="ORF">CFP56_017015</name>
</gene>
<keyword evidence="4" id="KW-1185">Reference proteome</keyword>
<evidence type="ECO:0000259" key="2">
    <source>
        <dbReference type="Pfam" id="PF12776"/>
    </source>
</evidence>
<feature type="domain" description="Myb/SANT-like" evidence="2">
    <location>
        <begin position="38"/>
        <end position="130"/>
    </location>
</feature>
<dbReference type="AlphaFoldDB" id="A0AAW0KN53"/>
<feature type="region of interest" description="Disordered" evidence="1">
    <location>
        <begin position="1"/>
        <end position="25"/>
    </location>
</feature>
<name>A0AAW0KN53_QUESU</name>
<feature type="compositionally biased region" description="Low complexity" evidence="1">
    <location>
        <begin position="1"/>
        <end position="18"/>
    </location>
</feature>
<evidence type="ECO:0000256" key="1">
    <source>
        <dbReference type="SAM" id="MobiDB-lite"/>
    </source>
</evidence>